<name>A0A6A5VTM8_9PLEO</name>
<feature type="compositionally biased region" description="Polar residues" evidence="1">
    <location>
        <begin position="1"/>
        <end position="11"/>
    </location>
</feature>
<evidence type="ECO:0000313" key="3">
    <source>
        <dbReference type="Proteomes" id="UP000800036"/>
    </source>
</evidence>
<evidence type="ECO:0000256" key="1">
    <source>
        <dbReference type="SAM" id="MobiDB-lite"/>
    </source>
</evidence>
<accession>A0A6A5VTM8</accession>
<reference evidence="2" key="1">
    <citation type="journal article" date="2020" name="Stud. Mycol.">
        <title>101 Dothideomycetes genomes: a test case for predicting lifestyles and emergence of pathogens.</title>
        <authorList>
            <person name="Haridas S."/>
            <person name="Albert R."/>
            <person name="Binder M."/>
            <person name="Bloem J."/>
            <person name="Labutti K."/>
            <person name="Salamov A."/>
            <person name="Andreopoulos B."/>
            <person name="Baker S."/>
            <person name="Barry K."/>
            <person name="Bills G."/>
            <person name="Bluhm B."/>
            <person name="Cannon C."/>
            <person name="Castanera R."/>
            <person name="Culley D."/>
            <person name="Daum C."/>
            <person name="Ezra D."/>
            <person name="Gonzalez J."/>
            <person name="Henrissat B."/>
            <person name="Kuo A."/>
            <person name="Liang C."/>
            <person name="Lipzen A."/>
            <person name="Lutzoni F."/>
            <person name="Magnuson J."/>
            <person name="Mondo S."/>
            <person name="Nolan M."/>
            <person name="Ohm R."/>
            <person name="Pangilinan J."/>
            <person name="Park H.-J."/>
            <person name="Ramirez L."/>
            <person name="Alfaro M."/>
            <person name="Sun H."/>
            <person name="Tritt A."/>
            <person name="Yoshinaga Y."/>
            <person name="Zwiers L.-H."/>
            <person name="Turgeon B."/>
            <person name="Goodwin S."/>
            <person name="Spatafora J."/>
            <person name="Crous P."/>
            <person name="Grigoriev I."/>
        </authorList>
    </citation>
    <scope>NUCLEOTIDE SEQUENCE</scope>
    <source>
        <strain evidence="2">CBS 107.79</strain>
    </source>
</reference>
<dbReference type="OrthoDB" id="5408734at2759"/>
<dbReference type="Proteomes" id="UP000800036">
    <property type="component" value="Unassembled WGS sequence"/>
</dbReference>
<evidence type="ECO:0000313" key="2">
    <source>
        <dbReference type="EMBL" id="KAF1978226.1"/>
    </source>
</evidence>
<sequence>MPSSAHPSASPQVAVEDPDVGWQPSSRPRPQSTVALNFMSELDDLFRLDGGIDLLDKTVHQKKQQVSSHAQELEALEAKLRETEERLNQARTSPPRRKDSQRRTPVKSGFSAQDKAHLASAGSPRQRQNMPGALSEPTHSDNSTEYVLVDRPPTATDDGQQA</sequence>
<feature type="compositionally biased region" description="Basic and acidic residues" evidence="1">
    <location>
        <begin position="79"/>
        <end position="88"/>
    </location>
</feature>
<feature type="region of interest" description="Disordered" evidence="1">
    <location>
        <begin position="79"/>
        <end position="162"/>
    </location>
</feature>
<proteinExistence type="predicted"/>
<protein>
    <submittedName>
        <fullName evidence="2">Uncharacterized protein</fullName>
    </submittedName>
</protein>
<dbReference type="AlphaFoldDB" id="A0A6A5VTM8"/>
<dbReference type="EMBL" id="ML976661">
    <property type="protein sequence ID" value="KAF1978226.1"/>
    <property type="molecule type" value="Genomic_DNA"/>
</dbReference>
<feature type="region of interest" description="Disordered" evidence="1">
    <location>
        <begin position="1"/>
        <end position="31"/>
    </location>
</feature>
<keyword evidence="3" id="KW-1185">Reference proteome</keyword>
<organism evidence="2 3">
    <name type="scientific">Bimuria novae-zelandiae CBS 107.79</name>
    <dbReference type="NCBI Taxonomy" id="1447943"/>
    <lineage>
        <taxon>Eukaryota</taxon>
        <taxon>Fungi</taxon>
        <taxon>Dikarya</taxon>
        <taxon>Ascomycota</taxon>
        <taxon>Pezizomycotina</taxon>
        <taxon>Dothideomycetes</taxon>
        <taxon>Pleosporomycetidae</taxon>
        <taxon>Pleosporales</taxon>
        <taxon>Massarineae</taxon>
        <taxon>Didymosphaeriaceae</taxon>
        <taxon>Bimuria</taxon>
    </lineage>
</organism>
<gene>
    <name evidence="2" type="ORF">BU23DRAFT_550287</name>
</gene>